<dbReference type="Pfam" id="PF20231">
    <property type="entry name" value="DUF6589"/>
    <property type="match status" value="1"/>
</dbReference>
<sequence>MKRSMLRLLMCLISLSSGHARSPVRLAFAILQTQSMSHLVLPLQLLLDQINQLVPPVPQIDDPLANVKIPCYGDQLTRVRLAGAKDLRAGCHTPQDRLDHLYPFRIVDWHTKRSFLKLIFKKLYKNSAREKGTLRFFREKPQRRNVTIDVKHFEDCEQLFLSIGRCFTIEALLNFFNMETTDARPTRNRHPYHVLDVEDNKKGYYHSVLDKFIDEFLIIPAPGIDEGSSDNDHDFVRNYSMCLLKYFFVYADLKDAVKEGNGKRLGTLHKQLLPLFKSMPGFNAYAIEMFINIVQNEVLLSEAESHQCTWAATANWKGGPGKNIEIDILQENRNKDIKKEIRRIGANKTDKAIDRASRAAGGQRKTVENFEQQVGRGVQHSSHSHKSSATDESKVCRDLRDLKPFAFVPNRNHDSFPDIMADPWPTLNEEYNKWVARHKKNILLDAPIGQEDEGDEQ</sequence>
<gene>
    <name evidence="4" type="ORF">PLOB_00040796</name>
</gene>
<comment type="caution">
    <text evidence="4">The sequence shown here is derived from an EMBL/GenBank/DDBJ whole genome shotgun (WGS) entry which is preliminary data.</text>
</comment>
<keyword evidence="2" id="KW-0732">Signal</keyword>
<evidence type="ECO:0000256" key="2">
    <source>
        <dbReference type="SAM" id="SignalP"/>
    </source>
</evidence>
<dbReference type="EMBL" id="CALNXK010000063">
    <property type="protein sequence ID" value="CAH3139738.1"/>
    <property type="molecule type" value="Genomic_DNA"/>
</dbReference>
<feature type="chain" id="PRO_5046812167" description="DUF6589 domain-containing protein" evidence="2">
    <location>
        <begin position="21"/>
        <end position="457"/>
    </location>
</feature>
<reference evidence="4 5" key="1">
    <citation type="submission" date="2022-05" db="EMBL/GenBank/DDBJ databases">
        <authorList>
            <consortium name="Genoscope - CEA"/>
            <person name="William W."/>
        </authorList>
    </citation>
    <scope>NUCLEOTIDE SEQUENCE [LARGE SCALE GENOMIC DNA]</scope>
</reference>
<organism evidence="4 5">
    <name type="scientific">Porites lobata</name>
    <dbReference type="NCBI Taxonomy" id="104759"/>
    <lineage>
        <taxon>Eukaryota</taxon>
        <taxon>Metazoa</taxon>
        <taxon>Cnidaria</taxon>
        <taxon>Anthozoa</taxon>
        <taxon>Hexacorallia</taxon>
        <taxon>Scleractinia</taxon>
        <taxon>Fungiina</taxon>
        <taxon>Poritidae</taxon>
        <taxon>Porites</taxon>
    </lineage>
</organism>
<dbReference type="InterPro" id="IPR046496">
    <property type="entry name" value="DUF6589"/>
</dbReference>
<protein>
    <recommendedName>
        <fullName evidence="3">DUF6589 domain-containing protein</fullName>
    </recommendedName>
</protein>
<feature type="domain" description="DUF6589" evidence="3">
    <location>
        <begin position="67"/>
        <end position="383"/>
    </location>
</feature>
<feature type="signal peptide" evidence="2">
    <location>
        <begin position="1"/>
        <end position="20"/>
    </location>
</feature>
<keyword evidence="5" id="KW-1185">Reference proteome</keyword>
<evidence type="ECO:0000313" key="4">
    <source>
        <dbReference type="EMBL" id="CAH3139738.1"/>
    </source>
</evidence>
<proteinExistence type="predicted"/>
<name>A0ABN8PAK0_9CNID</name>
<feature type="region of interest" description="Disordered" evidence="1">
    <location>
        <begin position="373"/>
        <end position="395"/>
    </location>
</feature>
<accession>A0ABN8PAK0</accession>
<evidence type="ECO:0000256" key="1">
    <source>
        <dbReference type="SAM" id="MobiDB-lite"/>
    </source>
</evidence>
<evidence type="ECO:0000259" key="3">
    <source>
        <dbReference type="Pfam" id="PF20231"/>
    </source>
</evidence>
<evidence type="ECO:0000313" key="5">
    <source>
        <dbReference type="Proteomes" id="UP001159405"/>
    </source>
</evidence>
<dbReference type="Proteomes" id="UP001159405">
    <property type="component" value="Unassembled WGS sequence"/>
</dbReference>